<comment type="caution">
    <text evidence="1">The sequence shown here is derived from an EMBL/GenBank/DDBJ whole genome shotgun (WGS) entry which is preliminary data.</text>
</comment>
<gene>
    <name evidence="1" type="ORF">MEDL_35255</name>
</gene>
<dbReference type="InterPro" id="IPR024079">
    <property type="entry name" value="MetalloPept_cat_dom_sf"/>
</dbReference>
<name>A0A8S3SJA2_MYTED</name>
<evidence type="ECO:0000313" key="2">
    <source>
        <dbReference type="Proteomes" id="UP000683360"/>
    </source>
</evidence>
<dbReference type="EMBL" id="CAJPWZ010001704">
    <property type="protein sequence ID" value="CAG2221872.1"/>
    <property type="molecule type" value="Genomic_DNA"/>
</dbReference>
<accession>A0A8S3SJA2</accession>
<protein>
    <submittedName>
        <fullName evidence="1">Uncharacterized protein</fullName>
    </submittedName>
</protein>
<reference evidence="1" key="1">
    <citation type="submission" date="2021-03" db="EMBL/GenBank/DDBJ databases">
        <authorList>
            <person name="Bekaert M."/>
        </authorList>
    </citation>
    <scope>NUCLEOTIDE SEQUENCE</scope>
</reference>
<evidence type="ECO:0000313" key="1">
    <source>
        <dbReference type="EMBL" id="CAG2221872.1"/>
    </source>
</evidence>
<organism evidence="1 2">
    <name type="scientific">Mytilus edulis</name>
    <name type="common">Blue mussel</name>
    <dbReference type="NCBI Taxonomy" id="6550"/>
    <lineage>
        <taxon>Eukaryota</taxon>
        <taxon>Metazoa</taxon>
        <taxon>Spiralia</taxon>
        <taxon>Lophotrochozoa</taxon>
        <taxon>Mollusca</taxon>
        <taxon>Bivalvia</taxon>
        <taxon>Autobranchia</taxon>
        <taxon>Pteriomorphia</taxon>
        <taxon>Mytilida</taxon>
        <taxon>Mytiloidea</taxon>
        <taxon>Mytilidae</taxon>
        <taxon>Mytilinae</taxon>
        <taxon>Mytilus</taxon>
    </lineage>
</organism>
<dbReference type="SUPFAM" id="SSF55486">
    <property type="entry name" value="Metalloproteases ('zincins'), catalytic domain"/>
    <property type="match status" value="1"/>
</dbReference>
<keyword evidence="2" id="KW-1185">Reference proteome</keyword>
<dbReference type="OrthoDB" id="6132182at2759"/>
<sequence>MTTFLLEHVATYTGLFDNFMIRLSVKATFRHVRVTNSGLGSFRQCYLHEDDKIQLPLTIHHRVSFKSRYVDHRGHIYTRKPSSPTVTVQATTHVSDLALMKAAQTVAHMVRHTPLDVFMGVTRSHGVGIFTKQESLTVFPENHHLADTAACHNKCDGSCKHTCTFDGRKYQEIAGVTNSRSVALDDTVLCNSHDPYRHKLNVVSHEFAHLLHRYMPSSYRNRIEYAYNNAKQHHTWTTSYATATVNEYFAEGTTSFFMTTASTKNAGGMDLCNHMTSVCVNEMVARDHLKTSGSRIAATTVAYMVRYTPSDVFMGVTRSHGVGIFTKQDTLTVFPENHHLADTAACHNKCDGACKRTCTFGGRKYQEIAGVTNSRSVALDDTVLCNSHDPYKHKLNVVSREFAHLILTYLPSSYRNRVADTIYTSN</sequence>
<proteinExistence type="predicted"/>
<dbReference type="Proteomes" id="UP000683360">
    <property type="component" value="Unassembled WGS sequence"/>
</dbReference>
<dbReference type="Gene3D" id="3.40.390.10">
    <property type="entry name" value="Collagenase (Catalytic Domain)"/>
    <property type="match status" value="1"/>
</dbReference>
<dbReference type="GO" id="GO:0008237">
    <property type="term" value="F:metallopeptidase activity"/>
    <property type="evidence" value="ECO:0007669"/>
    <property type="project" value="InterPro"/>
</dbReference>
<dbReference type="AlphaFoldDB" id="A0A8S3SJA2"/>